<keyword evidence="3" id="KW-1185">Reference proteome</keyword>
<protein>
    <recommendedName>
        <fullName evidence="4">YbjQ family protein</fullName>
    </recommendedName>
</protein>
<proteinExistence type="inferred from homology"/>
<evidence type="ECO:0000313" key="3">
    <source>
        <dbReference type="Proteomes" id="UP000235005"/>
    </source>
</evidence>
<dbReference type="AlphaFoldDB" id="A0A2N5WZP8"/>
<name>A0A2N5WZP8_9GAMM</name>
<evidence type="ECO:0000256" key="1">
    <source>
        <dbReference type="ARBA" id="ARBA00010751"/>
    </source>
</evidence>
<dbReference type="SUPFAM" id="SSF117782">
    <property type="entry name" value="YbjQ-like"/>
    <property type="match status" value="1"/>
</dbReference>
<dbReference type="Proteomes" id="UP000235005">
    <property type="component" value="Unassembled WGS sequence"/>
</dbReference>
<accession>A0A2N5WZP8</accession>
<comment type="similarity">
    <text evidence="1">Belongs to the UPF0145 family.</text>
</comment>
<organism evidence="2 3">
    <name type="scientific">Pseudohalioglobus lutimaris</name>
    <dbReference type="NCBI Taxonomy" id="1737061"/>
    <lineage>
        <taxon>Bacteria</taxon>
        <taxon>Pseudomonadati</taxon>
        <taxon>Pseudomonadota</taxon>
        <taxon>Gammaproteobacteria</taxon>
        <taxon>Cellvibrionales</taxon>
        <taxon>Halieaceae</taxon>
        <taxon>Pseudohalioglobus</taxon>
    </lineage>
</organism>
<evidence type="ECO:0008006" key="4">
    <source>
        <dbReference type="Google" id="ProtNLM"/>
    </source>
</evidence>
<comment type="caution">
    <text evidence="2">The sequence shown here is derived from an EMBL/GenBank/DDBJ whole genome shotgun (WGS) entry which is preliminary data.</text>
</comment>
<evidence type="ECO:0000313" key="2">
    <source>
        <dbReference type="EMBL" id="PLW67710.1"/>
    </source>
</evidence>
<dbReference type="PANTHER" id="PTHR34068:SF2">
    <property type="entry name" value="UPF0145 PROTEIN SCO3412"/>
    <property type="match status" value="1"/>
</dbReference>
<dbReference type="PANTHER" id="PTHR34068">
    <property type="entry name" value="UPF0145 PROTEIN YBJQ"/>
    <property type="match status" value="1"/>
</dbReference>
<sequence length="153" mass="16966">MEVLFQLAIFFILLALGYLFGRRAESKHYQQIFAREDQLRHIVVLNQRFPPPGMLAHRTDMVCGNVVISVDYFKTVVASLRNLVGGNISAYESLLDRARREAVLRMQEQASLRGAETVINLKFETARVSGNAGRAIGSVEVLAYGTALIGPGK</sequence>
<dbReference type="EMBL" id="PKUS01000025">
    <property type="protein sequence ID" value="PLW67710.1"/>
    <property type="molecule type" value="Genomic_DNA"/>
</dbReference>
<dbReference type="Pfam" id="PF01906">
    <property type="entry name" value="YbjQ_1"/>
    <property type="match status" value="1"/>
</dbReference>
<dbReference type="OrthoDB" id="530049at2"/>
<dbReference type="InterPro" id="IPR002765">
    <property type="entry name" value="UPF0145_YbjQ-like"/>
</dbReference>
<gene>
    <name evidence="2" type="ORF">C0039_16050</name>
</gene>
<reference evidence="2 3" key="1">
    <citation type="submission" date="2018-01" db="EMBL/GenBank/DDBJ databases">
        <title>The draft genome sequence of Halioglobus lutimaris HF004.</title>
        <authorList>
            <person name="Du Z.-J."/>
            <person name="Shi M.-J."/>
        </authorList>
    </citation>
    <scope>NUCLEOTIDE SEQUENCE [LARGE SCALE GENOMIC DNA]</scope>
    <source>
        <strain evidence="2 3">HF004</strain>
    </source>
</reference>
<dbReference type="RefSeq" id="WP_101518661.1">
    <property type="nucleotide sequence ID" value="NZ_PKUS01000025.1"/>
</dbReference>
<dbReference type="Gene3D" id="3.30.110.70">
    <property type="entry name" value="Hypothetical protein apc22750. Chain B"/>
    <property type="match status" value="1"/>
</dbReference>
<dbReference type="InterPro" id="IPR035439">
    <property type="entry name" value="UPF0145_dom_sf"/>
</dbReference>